<evidence type="ECO:0000256" key="9">
    <source>
        <dbReference type="ARBA" id="ARBA00023027"/>
    </source>
</evidence>
<dbReference type="InterPro" id="IPR050151">
    <property type="entry name" value="Class-I_Pyr_Nuc-Dis_Oxidored"/>
</dbReference>
<dbReference type="FunFam" id="3.30.390.30:FF:000001">
    <property type="entry name" value="Dihydrolipoyl dehydrogenase"/>
    <property type="match status" value="1"/>
</dbReference>
<dbReference type="SUPFAM" id="SSF51905">
    <property type="entry name" value="FAD/NAD(P)-binding domain"/>
    <property type="match status" value="1"/>
</dbReference>
<dbReference type="GO" id="GO:0004148">
    <property type="term" value="F:dihydrolipoyl dehydrogenase (NADH) activity"/>
    <property type="evidence" value="ECO:0007669"/>
    <property type="project" value="UniProtKB-EC"/>
</dbReference>
<evidence type="ECO:0000256" key="12">
    <source>
        <dbReference type="ARBA" id="ARBA00049187"/>
    </source>
</evidence>
<keyword evidence="10" id="KW-1015">Disulfide bond</keyword>
<evidence type="ECO:0000256" key="3">
    <source>
        <dbReference type="ARBA" id="ARBA00012608"/>
    </source>
</evidence>
<feature type="active site" description="Proton acceptor" evidence="13">
    <location>
        <position position="445"/>
    </location>
</feature>
<evidence type="ECO:0000256" key="16">
    <source>
        <dbReference type="RuleBase" id="RU003692"/>
    </source>
</evidence>
<proteinExistence type="inferred from homology"/>
<evidence type="ECO:0000256" key="11">
    <source>
        <dbReference type="ARBA" id="ARBA00023284"/>
    </source>
</evidence>
<evidence type="ECO:0000256" key="14">
    <source>
        <dbReference type="PIRSR" id="PIRSR000350-3"/>
    </source>
</evidence>
<keyword evidence="6 16" id="KW-0285">Flavoprotein</keyword>
<dbReference type="PROSITE" id="PS00076">
    <property type="entry name" value="PYRIDINE_REDOX_1"/>
    <property type="match status" value="1"/>
</dbReference>
<dbReference type="GO" id="GO:0050660">
    <property type="term" value="F:flavin adenine dinucleotide binding"/>
    <property type="evidence" value="ECO:0007669"/>
    <property type="project" value="InterPro"/>
</dbReference>
<dbReference type="GO" id="GO:0006103">
    <property type="term" value="P:2-oxoglutarate metabolic process"/>
    <property type="evidence" value="ECO:0007669"/>
    <property type="project" value="TreeGrafter"/>
</dbReference>
<dbReference type="PANTHER" id="PTHR22912:SF217">
    <property type="entry name" value="DIHYDROLIPOYL DEHYDROGENASE"/>
    <property type="match status" value="1"/>
</dbReference>
<dbReference type="InterPro" id="IPR036188">
    <property type="entry name" value="FAD/NAD-bd_sf"/>
</dbReference>
<comment type="catalytic activity">
    <reaction evidence="12 16">
        <text>N(6)-[(R)-dihydrolipoyl]-L-lysyl-[protein] + NAD(+) = N(6)-[(R)-lipoyl]-L-lysyl-[protein] + NADH + H(+)</text>
        <dbReference type="Rhea" id="RHEA:15045"/>
        <dbReference type="Rhea" id="RHEA-COMP:10474"/>
        <dbReference type="Rhea" id="RHEA-COMP:10475"/>
        <dbReference type="ChEBI" id="CHEBI:15378"/>
        <dbReference type="ChEBI" id="CHEBI:57540"/>
        <dbReference type="ChEBI" id="CHEBI:57945"/>
        <dbReference type="ChEBI" id="CHEBI:83099"/>
        <dbReference type="ChEBI" id="CHEBI:83100"/>
        <dbReference type="EC" id="1.8.1.4"/>
    </reaction>
</comment>
<keyword evidence="8 16" id="KW-0560">Oxidoreductase</keyword>
<evidence type="ECO:0000256" key="13">
    <source>
        <dbReference type="PIRSR" id="PIRSR000350-2"/>
    </source>
</evidence>
<evidence type="ECO:0000313" key="19">
    <source>
        <dbReference type="EMBL" id="AXV06955.1"/>
    </source>
</evidence>
<feature type="binding site" evidence="14">
    <location>
        <position position="204"/>
    </location>
    <ligand>
        <name>NAD(+)</name>
        <dbReference type="ChEBI" id="CHEBI:57540"/>
    </ligand>
</feature>
<feature type="domain" description="FAD/NAD(P)-binding" evidence="18">
    <location>
        <begin position="5"/>
        <end position="328"/>
    </location>
</feature>
<dbReference type="EC" id="1.8.1.4" evidence="3 16"/>
<feature type="binding site" evidence="14">
    <location>
        <begin position="180"/>
        <end position="187"/>
    </location>
    <ligand>
        <name>NAD(+)</name>
        <dbReference type="ChEBI" id="CHEBI:57540"/>
    </ligand>
</feature>
<evidence type="ECO:0000256" key="4">
    <source>
        <dbReference type="ARBA" id="ARBA00016961"/>
    </source>
</evidence>
<evidence type="ECO:0000256" key="7">
    <source>
        <dbReference type="ARBA" id="ARBA00022827"/>
    </source>
</evidence>
<dbReference type="PIRSF" id="PIRSF000350">
    <property type="entry name" value="Mercury_reductase_MerA"/>
    <property type="match status" value="1"/>
</dbReference>
<keyword evidence="20" id="KW-1185">Reference proteome</keyword>
<evidence type="ECO:0000259" key="17">
    <source>
        <dbReference type="Pfam" id="PF02852"/>
    </source>
</evidence>
<name>A0A346XXK8_9ACTN</name>
<evidence type="ECO:0000256" key="6">
    <source>
        <dbReference type="ARBA" id="ARBA00022630"/>
    </source>
</evidence>
<feature type="binding site" evidence="14">
    <location>
        <begin position="143"/>
        <end position="145"/>
    </location>
    <ligand>
        <name>FAD</name>
        <dbReference type="ChEBI" id="CHEBI:57692"/>
    </ligand>
</feature>
<feature type="binding site" evidence="14">
    <location>
        <position position="268"/>
    </location>
    <ligand>
        <name>NAD(+)</name>
        <dbReference type="ChEBI" id="CHEBI:57540"/>
    </ligand>
</feature>
<dbReference type="Pfam" id="PF07992">
    <property type="entry name" value="Pyr_redox_2"/>
    <property type="match status" value="1"/>
</dbReference>
<dbReference type="Gene3D" id="3.50.50.60">
    <property type="entry name" value="FAD/NAD(P)-binding domain"/>
    <property type="match status" value="2"/>
</dbReference>
<evidence type="ECO:0000256" key="2">
    <source>
        <dbReference type="ARBA" id="ARBA00007532"/>
    </source>
</evidence>
<evidence type="ECO:0000256" key="5">
    <source>
        <dbReference type="ARBA" id="ARBA00022490"/>
    </source>
</evidence>
<organism evidence="19 20">
    <name type="scientific">Euzebya pacifica</name>
    <dbReference type="NCBI Taxonomy" id="1608957"/>
    <lineage>
        <taxon>Bacteria</taxon>
        <taxon>Bacillati</taxon>
        <taxon>Actinomycetota</taxon>
        <taxon>Nitriliruptoria</taxon>
        <taxon>Euzebyales</taxon>
    </lineage>
</organism>
<dbReference type="KEGG" id="euz:DVS28_a2273"/>
<sequence>MAETFDVVVLGGGTGGYSCALRAAGLGLSVALVEKAKVGGTCLHWGCIPTKAFLHAAEVAEHAKHGPDLGVKSAFDGVDIDKVIGYKNGIVDANWKGLQATLKGRGVTTFNGHGTLTGPNTISVETDGGSVDVEATKAFVLATGSRPKTLPFAEVDGELVITSDEAMYMERVPSRPIVLGASAVGVEFATVWNGYGADEVTIIEAMDAVVPLEDIDTQKTLKRELKKNGITAMTGEFVEKVEKGDGTVTVTTKSGKTVEGDLLMLAIGRGPVTDGMNIEATGVTLDRGFITVDEYCRTGVTFGDGGVVYAIGDVIPTLGLAHASFMEGMLVANQVAGEPVTPIDYRGVPKVYYCTPEIGAVGYTEQELKEEGIEFDAKKFPFSHNARAMMQGGSGHVKVLAAKGGGKVLGVHIVGPHATDLIAEGQMIYNWEALPTDVAEFIHPHPTLSEAVGEAHMALAGRALHG</sequence>
<dbReference type="RefSeq" id="WP_108665178.1">
    <property type="nucleotide sequence ID" value="NZ_CP031165.1"/>
</dbReference>
<evidence type="ECO:0000256" key="1">
    <source>
        <dbReference type="ARBA" id="ARBA00004496"/>
    </source>
</evidence>
<keyword evidence="14" id="KW-0547">Nucleotide-binding</keyword>
<dbReference type="NCBIfam" id="TIGR01350">
    <property type="entry name" value="lipoamide_DH"/>
    <property type="match status" value="1"/>
</dbReference>
<keyword evidence="9 14" id="KW-0520">NAD</keyword>
<keyword evidence="5" id="KW-0963">Cytoplasm</keyword>
<evidence type="ECO:0000259" key="18">
    <source>
        <dbReference type="Pfam" id="PF07992"/>
    </source>
</evidence>
<dbReference type="Gene3D" id="3.30.390.30">
    <property type="match status" value="1"/>
</dbReference>
<comment type="cofactor">
    <cofactor evidence="14 16">
        <name>FAD</name>
        <dbReference type="ChEBI" id="CHEBI:57692"/>
    </cofactor>
    <text evidence="14 16">Binds 1 FAD per subunit.</text>
</comment>
<dbReference type="SUPFAM" id="SSF55424">
    <property type="entry name" value="FAD/NAD-linked reductases, dimerisation (C-terminal) domain"/>
    <property type="match status" value="1"/>
</dbReference>
<feature type="binding site" evidence="14">
    <location>
        <position position="114"/>
    </location>
    <ligand>
        <name>FAD</name>
        <dbReference type="ChEBI" id="CHEBI:57692"/>
    </ligand>
</feature>
<feature type="binding site" evidence="14">
    <location>
        <position position="313"/>
    </location>
    <ligand>
        <name>FAD</name>
        <dbReference type="ChEBI" id="CHEBI:57692"/>
    </ligand>
</feature>
<accession>A0A346XXK8</accession>
<comment type="miscellaneous">
    <text evidence="16">The active site is a redox-active disulfide bond.</text>
</comment>
<gene>
    <name evidence="19" type="ORF">DVS28_a2273</name>
</gene>
<dbReference type="PANTHER" id="PTHR22912">
    <property type="entry name" value="DISULFIDE OXIDOREDUCTASE"/>
    <property type="match status" value="1"/>
</dbReference>
<protein>
    <recommendedName>
        <fullName evidence="4 16">Dihydrolipoyl dehydrogenase</fullName>
        <ecNumber evidence="3 16">1.8.1.4</ecNumber>
    </recommendedName>
</protein>
<dbReference type="OrthoDB" id="9800167at2"/>
<feature type="domain" description="Pyridine nucleotide-disulphide oxidoreductase dimerisation" evidence="17">
    <location>
        <begin position="348"/>
        <end position="455"/>
    </location>
</feature>
<dbReference type="Pfam" id="PF02852">
    <property type="entry name" value="Pyr_redox_dim"/>
    <property type="match status" value="1"/>
</dbReference>
<reference evidence="19 20" key="1">
    <citation type="submission" date="2018-09" db="EMBL/GenBank/DDBJ databases">
        <title>Complete genome sequence of Euzebya sp. DY32-46 isolated from seawater of Pacific Ocean.</title>
        <authorList>
            <person name="Xu L."/>
            <person name="Wu Y.-H."/>
            <person name="Xu X.-W."/>
        </authorList>
    </citation>
    <scope>NUCLEOTIDE SEQUENCE [LARGE SCALE GENOMIC DNA]</scope>
    <source>
        <strain evidence="19 20">DY32-46</strain>
    </source>
</reference>
<dbReference type="InterPro" id="IPR023753">
    <property type="entry name" value="FAD/NAD-binding_dom"/>
</dbReference>
<dbReference type="InterPro" id="IPR004099">
    <property type="entry name" value="Pyr_nucl-diS_OxRdtase_dimer"/>
</dbReference>
<dbReference type="InterPro" id="IPR006258">
    <property type="entry name" value="Lipoamide_DH"/>
</dbReference>
<dbReference type="GO" id="GO:0005737">
    <property type="term" value="C:cytoplasm"/>
    <property type="evidence" value="ECO:0007669"/>
    <property type="project" value="UniProtKB-SubCell"/>
</dbReference>
<dbReference type="Proteomes" id="UP000264006">
    <property type="component" value="Chromosome"/>
</dbReference>
<evidence type="ECO:0000256" key="8">
    <source>
        <dbReference type="ARBA" id="ARBA00023002"/>
    </source>
</evidence>
<evidence type="ECO:0000313" key="20">
    <source>
        <dbReference type="Proteomes" id="UP000264006"/>
    </source>
</evidence>
<comment type="similarity">
    <text evidence="2 16">Belongs to the class-I pyridine nucleotide-disulfide oxidoreductase family.</text>
</comment>
<keyword evidence="7 14" id="KW-0274">FAD</keyword>
<dbReference type="InterPro" id="IPR016156">
    <property type="entry name" value="FAD/NAD-linked_Rdtase_dimer_sf"/>
</dbReference>
<dbReference type="EMBL" id="CP031165">
    <property type="protein sequence ID" value="AXV06955.1"/>
    <property type="molecule type" value="Genomic_DNA"/>
</dbReference>
<evidence type="ECO:0000256" key="15">
    <source>
        <dbReference type="PIRSR" id="PIRSR000350-4"/>
    </source>
</evidence>
<dbReference type="InterPro" id="IPR012999">
    <property type="entry name" value="Pyr_OxRdtase_I_AS"/>
</dbReference>
<dbReference type="AlphaFoldDB" id="A0A346XXK8"/>
<feature type="binding site" evidence="14">
    <location>
        <position position="51"/>
    </location>
    <ligand>
        <name>FAD</name>
        <dbReference type="ChEBI" id="CHEBI:57692"/>
    </ligand>
</feature>
<dbReference type="PRINTS" id="PR00411">
    <property type="entry name" value="PNDRDTASEI"/>
</dbReference>
<dbReference type="PRINTS" id="PR00368">
    <property type="entry name" value="FADPNR"/>
</dbReference>
<evidence type="ECO:0000256" key="10">
    <source>
        <dbReference type="ARBA" id="ARBA00023157"/>
    </source>
</evidence>
<keyword evidence="11 16" id="KW-0676">Redox-active center</keyword>
<feature type="disulfide bond" description="Redox-active" evidence="15">
    <location>
        <begin position="42"/>
        <end position="47"/>
    </location>
</feature>
<dbReference type="InterPro" id="IPR001100">
    <property type="entry name" value="Pyr_nuc-diS_OxRdtase"/>
</dbReference>
<comment type="subcellular location">
    <subcellularLocation>
        <location evidence="1">Cytoplasm</location>
    </subcellularLocation>
</comment>